<evidence type="ECO:0000256" key="7">
    <source>
        <dbReference type="ARBA" id="ARBA00023204"/>
    </source>
</evidence>
<comment type="catalytic activity">
    <reaction evidence="8 9">
        <text>a 6-O-methyl-2'-deoxyguanosine in DNA + L-cysteinyl-[protein] = S-methyl-L-cysteinyl-[protein] + a 2'-deoxyguanosine in DNA</text>
        <dbReference type="Rhea" id="RHEA:24000"/>
        <dbReference type="Rhea" id="RHEA-COMP:10131"/>
        <dbReference type="Rhea" id="RHEA-COMP:10132"/>
        <dbReference type="Rhea" id="RHEA-COMP:11367"/>
        <dbReference type="Rhea" id="RHEA-COMP:11368"/>
        <dbReference type="ChEBI" id="CHEBI:29950"/>
        <dbReference type="ChEBI" id="CHEBI:82612"/>
        <dbReference type="ChEBI" id="CHEBI:85445"/>
        <dbReference type="ChEBI" id="CHEBI:85448"/>
        <dbReference type="EC" id="2.1.1.63"/>
    </reaction>
</comment>
<evidence type="ECO:0000256" key="3">
    <source>
        <dbReference type="ARBA" id="ARBA00022490"/>
    </source>
</evidence>
<dbReference type="InterPro" id="IPR001497">
    <property type="entry name" value="MethylDNA_cys_MeTrfase_AS"/>
</dbReference>
<dbReference type="HAMAP" id="MF_00772">
    <property type="entry name" value="OGT"/>
    <property type="match status" value="1"/>
</dbReference>
<dbReference type="InterPro" id="IPR036388">
    <property type="entry name" value="WH-like_DNA-bd_sf"/>
</dbReference>
<evidence type="ECO:0000256" key="2">
    <source>
        <dbReference type="ARBA" id="ARBA00008711"/>
    </source>
</evidence>
<evidence type="ECO:0000256" key="4">
    <source>
        <dbReference type="ARBA" id="ARBA00022603"/>
    </source>
</evidence>
<protein>
    <recommendedName>
        <fullName evidence="9">Methylated-DNA--protein-cysteine methyltransferase</fullName>
        <ecNumber evidence="9">2.1.1.63</ecNumber>
    </recommendedName>
    <alternativeName>
        <fullName evidence="9">6-O-methylguanine-DNA methyltransferase</fullName>
        <shortName evidence="9">MGMT</shortName>
    </alternativeName>
    <alternativeName>
        <fullName evidence="9">O-6-methylguanine-DNA-alkyltransferase</fullName>
    </alternativeName>
</protein>
<dbReference type="InterPro" id="IPR023546">
    <property type="entry name" value="MGMT"/>
</dbReference>
<dbReference type="CDD" id="cd06445">
    <property type="entry name" value="ATase"/>
    <property type="match status" value="1"/>
</dbReference>
<comment type="similarity">
    <text evidence="2 9">Belongs to the MGMT family.</text>
</comment>
<dbReference type="PANTHER" id="PTHR10815">
    <property type="entry name" value="METHYLATED-DNA--PROTEIN-CYSTEINE METHYLTRANSFERASE"/>
    <property type="match status" value="1"/>
</dbReference>
<comment type="miscellaneous">
    <text evidence="9">This enzyme catalyzes only one turnover and therefore is not strictly catalytic. According to one definition, an enzyme is a biocatalyst that acts repeatedly and over many reaction cycles.</text>
</comment>
<evidence type="ECO:0000256" key="1">
    <source>
        <dbReference type="ARBA" id="ARBA00001286"/>
    </source>
</evidence>
<reference evidence="12 13" key="1">
    <citation type="submission" date="2015-02" db="EMBL/GenBank/DDBJ databases">
        <title>Evolution of amylase-binding proteins of oral streptococcal species.</title>
        <authorList>
            <person name="Haase E.M."/>
        </authorList>
    </citation>
    <scope>NUCLEOTIDE SEQUENCE [LARGE SCALE GENOMIC DNA]</scope>
    <source>
        <strain evidence="12 13">UC921A</strain>
    </source>
</reference>
<evidence type="ECO:0000256" key="8">
    <source>
        <dbReference type="ARBA" id="ARBA00049348"/>
    </source>
</evidence>
<evidence type="ECO:0000313" key="13">
    <source>
        <dbReference type="Proteomes" id="UP000033489"/>
    </source>
</evidence>
<sequence length="163" mass="18186">MLYKSPIGPLSLVADDHYLFGIWIEEESDFEKGLSENDVTVVESHPILNQITSYLETYFKGQNQDLSEMPLAPVGSDFEKRVWNYLRGIPFGQTVTYGQIAKDLQVASAQAIGGAVGRNPWSILVPCHRVLGAGGRLTGYAWGLEKKAWLLRHEGASYQENKK</sequence>
<comment type="caution">
    <text evidence="12">The sequence shown here is derived from an EMBL/GenBank/DDBJ whole genome shotgun (WGS) entry which is preliminary data.</text>
</comment>
<gene>
    <name evidence="12" type="primary">ogt</name>
    <name evidence="12" type="ORF">TZ94_01430</name>
</gene>
<comment type="function">
    <text evidence="9">Involved in the cellular defense against the biological effects of O6-methylguanine (O6-MeG) and O4-methylthymine (O4-MeT) in DNA. Repairs the methylated nucleobase in DNA by stoichiometrically transferring the methyl group to a cysteine residue in the enzyme. This is a suicide reaction: the enzyme is irreversibly inactivated.</text>
</comment>
<dbReference type="FunFam" id="1.10.10.10:FF:000214">
    <property type="entry name" value="Methylated-DNA--protein-cysteine methyltransferase"/>
    <property type="match status" value="1"/>
</dbReference>
<dbReference type="GO" id="GO:0006307">
    <property type="term" value="P:DNA alkylation repair"/>
    <property type="evidence" value="ECO:0007669"/>
    <property type="project" value="UniProtKB-UniRule"/>
</dbReference>
<feature type="domain" description="Methylated-DNA-[protein]-cysteine S-methyltransferase DNA binding" evidence="10">
    <location>
        <begin position="77"/>
        <end position="156"/>
    </location>
</feature>
<dbReference type="InterPro" id="IPR008332">
    <property type="entry name" value="MethylG_MeTrfase_N"/>
</dbReference>
<dbReference type="PROSITE" id="PS00374">
    <property type="entry name" value="MGMT"/>
    <property type="match status" value="1"/>
</dbReference>
<dbReference type="GO" id="GO:0032259">
    <property type="term" value="P:methylation"/>
    <property type="evidence" value="ECO:0007669"/>
    <property type="project" value="UniProtKB-KW"/>
</dbReference>
<evidence type="ECO:0000256" key="5">
    <source>
        <dbReference type="ARBA" id="ARBA00022679"/>
    </source>
</evidence>
<dbReference type="SUPFAM" id="SSF53155">
    <property type="entry name" value="Methylated DNA-protein cysteine methyltransferase domain"/>
    <property type="match status" value="1"/>
</dbReference>
<evidence type="ECO:0000259" key="11">
    <source>
        <dbReference type="Pfam" id="PF02870"/>
    </source>
</evidence>
<dbReference type="Pfam" id="PF01035">
    <property type="entry name" value="DNA_binding_1"/>
    <property type="match status" value="1"/>
</dbReference>
<proteinExistence type="inferred from homology"/>
<dbReference type="EMBL" id="JYGT01000009">
    <property type="protein sequence ID" value="KJQ75135.1"/>
    <property type="molecule type" value="Genomic_DNA"/>
</dbReference>
<dbReference type="Proteomes" id="UP000033489">
    <property type="component" value="Unassembled WGS sequence"/>
</dbReference>
<dbReference type="AlphaFoldDB" id="A0A0F2DYR9"/>
<keyword evidence="4 9" id="KW-0489">Methyltransferase</keyword>
<feature type="domain" description="Methylguanine DNA methyltransferase ribonuclease-like" evidence="11">
    <location>
        <begin position="2"/>
        <end position="72"/>
    </location>
</feature>
<dbReference type="NCBIfam" id="TIGR00589">
    <property type="entry name" value="ogt"/>
    <property type="match status" value="1"/>
</dbReference>
<name>A0A0F2DYR9_9STRE</name>
<dbReference type="RefSeq" id="WP_198921332.1">
    <property type="nucleotide sequence ID" value="NZ_JYGT01000009.1"/>
</dbReference>
<dbReference type="Gene3D" id="3.30.160.70">
    <property type="entry name" value="Methylated DNA-protein cysteine methyltransferase domain"/>
    <property type="match status" value="1"/>
</dbReference>
<dbReference type="EC" id="2.1.1.63" evidence="9"/>
<evidence type="ECO:0000313" key="12">
    <source>
        <dbReference type="EMBL" id="KJQ75135.1"/>
    </source>
</evidence>
<dbReference type="InterPro" id="IPR036217">
    <property type="entry name" value="MethylDNA_cys_MeTrfase_DNAb"/>
</dbReference>
<dbReference type="PATRIC" id="fig|28037.216.peg.1377"/>
<dbReference type="SUPFAM" id="SSF46767">
    <property type="entry name" value="Methylated DNA-protein cysteine methyltransferase, C-terminal domain"/>
    <property type="match status" value="1"/>
</dbReference>
<evidence type="ECO:0000259" key="10">
    <source>
        <dbReference type="Pfam" id="PF01035"/>
    </source>
</evidence>
<dbReference type="GO" id="GO:0005737">
    <property type="term" value="C:cytoplasm"/>
    <property type="evidence" value="ECO:0007669"/>
    <property type="project" value="UniProtKB-SubCell"/>
</dbReference>
<evidence type="ECO:0000256" key="9">
    <source>
        <dbReference type="HAMAP-Rule" id="MF_00772"/>
    </source>
</evidence>
<keyword evidence="7 9" id="KW-0234">DNA repair</keyword>
<dbReference type="InterPro" id="IPR014048">
    <property type="entry name" value="MethylDNA_cys_MeTrfase_DNA-bd"/>
</dbReference>
<keyword evidence="3 9" id="KW-0963">Cytoplasm</keyword>
<dbReference type="Pfam" id="PF02870">
    <property type="entry name" value="Methyltransf_1N"/>
    <property type="match status" value="1"/>
</dbReference>
<accession>A0A0F2DYR9</accession>
<comment type="catalytic activity">
    <reaction evidence="1 9">
        <text>a 4-O-methyl-thymidine in DNA + L-cysteinyl-[protein] = a thymidine in DNA + S-methyl-L-cysteinyl-[protein]</text>
        <dbReference type="Rhea" id="RHEA:53428"/>
        <dbReference type="Rhea" id="RHEA-COMP:10131"/>
        <dbReference type="Rhea" id="RHEA-COMP:10132"/>
        <dbReference type="Rhea" id="RHEA-COMP:13555"/>
        <dbReference type="Rhea" id="RHEA-COMP:13556"/>
        <dbReference type="ChEBI" id="CHEBI:29950"/>
        <dbReference type="ChEBI" id="CHEBI:82612"/>
        <dbReference type="ChEBI" id="CHEBI:137386"/>
        <dbReference type="ChEBI" id="CHEBI:137387"/>
        <dbReference type="EC" id="2.1.1.63"/>
    </reaction>
</comment>
<evidence type="ECO:0000256" key="6">
    <source>
        <dbReference type="ARBA" id="ARBA00022763"/>
    </source>
</evidence>
<organism evidence="12 13">
    <name type="scientific">Streptococcus infantis</name>
    <dbReference type="NCBI Taxonomy" id="68892"/>
    <lineage>
        <taxon>Bacteria</taxon>
        <taxon>Bacillati</taxon>
        <taxon>Bacillota</taxon>
        <taxon>Bacilli</taxon>
        <taxon>Lactobacillales</taxon>
        <taxon>Streptococcaceae</taxon>
        <taxon>Streptococcus</taxon>
    </lineage>
</organism>
<dbReference type="InterPro" id="IPR036631">
    <property type="entry name" value="MGMT_N_sf"/>
</dbReference>
<keyword evidence="6 9" id="KW-0227">DNA damage</keyword>
<feature type="active site" description="Nucleophile; methyl group acceptor" evidence="9">
    <location>
        <position position="127"/>
    </location>
</feature>
<dbReference type="GO" id="GO:0003908">
    <property type="term" value="F:methylated-DNA-[protein]-cysteine S-methyltransferase activity"/>
    <property type="evidence" value="ECO:0007669"/>
    <property type="project" value="UniProtKB-UniRule"/>
</dbReference>
<keyword evidence="5 9" id="KW-0808">Transferase</keyword>
<comment type="subcellular location">
    <subcellularLocation>
        <location evidence="9">Cytoplasm</location>
    </subcellularLocation>
</comment>
<dbReference type="PANTHER" id="PTHR10815:SF5">
    <property type="entry name" value="METHYLATED-DNA--PROTEIN-CYSTEINE METHYLTRANSFERASE"/>
    <property type="match status" value="1"/>
</dbReference>
<dbReference type="Gene3D" id="1.10.10.10">
    <property type="entry name" value="Winged helix-like DNA-binding domain superfamily/Winged helix DNA-binding domain"/>
    <property type="match status" value="1"/>
</dbReference>